<protein>
    <submittedName>
        <fullName evidence="2">Ferredoxin</fullName>
    </submittedName>
</protein>
<organism evidence="2 3">
    <name type="scientific">Haloquadratum walsbyi J07HQW1</name>
    <dbReference type="NCBI Taxonomy" id="1238424"/>
    <lineage>
        <taxon>Archaea</taxon>
        <taxon>Methanobacteriati</taxon>
        <taxon>Methanobacteriota</taxon>
        <taxon>Stenosarchaea group</taxon>
        <taxon>Halobacteria</taxon>
        <taxon>Halobacteriales</taxon>
        <taxon>Haloferacaceae</taxon>
        <taxon>Haloquadratum</taxon>
    </lineage>
</organism>
<dbReference type="Gene3D" id="3.30.70.20">
    <property type="match status" value="1"/>
</dbReference>
<sequence length="114" mass="11789">MSEQSSQPQSQYRVEINLNACDGIFACLTRDDRFIEGPDGLATVDATADSVVSVSRTADRIVAVLSENADTAELAATACPPDAITVSPSSAEDAGDDDGMNTSIHDGPSPGESK</sequence>
<dbReference type="HOGENOM" id="CLU_2115443_0_0_2"/>
<accession>U1N449</accession>
<proteinExistence type="predicted"/>
<name>U1N449_9EURY</name>
<reference evidence="2 3" key="1">
    <citation type="journal article" date="2013" name="PLoS ONE">
        <title>Assembly-driven community genomics of a hypersaline microbial ecosystem.</title>
        <authorList>
            <person name="Podell S."/>
            <person name="Ugalde J.A."/>
            <person name="Narasingarao P."/>
            <person name="Banfield J.F."/>
            <person name="Heidelberg K.B."/>
            <person name="Allen E.E."/>
        </authorList>
    </citation>
    <scope>NUCLEOTIDE SEQUENCE [LARGE SCALE GENOMIC DNA]</scope>
    <source>
        <strain evidence="3">J07HQW1</strain>
    </source>
</reference>
<dbReference type="AlphaFoldDB" id="U1N449"/>
<evidence type="ECO:0000313" key="2">
    <source>
        <dbReference type="EMBL" id="ERG91168.1"/>
    </source>
</evidence>
<evidence type="ECO:0000313" key="3">
    <source>
        <dbReference type="Proteomes" id="UP000030649"/>
    </source>
</evidence>
<gene>
    <name evidence="2" type="ORF">J07HQW1_01200</name>
</gene>
<dbReference type="Pfam" id="PF13459">
    <property type="entry name" value="Fer4_15"/>
    <property type="match status" value="1"/>
</dbReference>
<feature type="region of interest" description="Disordered" evidence="1">
    <location>
        <begin position="80"/>
        <end position="114"/>
    </location>
</feature>
<evidence type="ECO:0000256" key="1">
    <source>
        <dbReference type="SAM" id="MobiDB-lite"/>
    </source>
</evidence>
<dbReference type="STRING" id="1238424.J07HQW1_01200"/>
<dbReference type="EMBL" id="KE356560">
    <property type="protein sequence ID" value="ERG91168.1"/>
    <property type="molecule type" value="Genomic_DNA"/>
</dbReference>
<dbReference type="Proteomes" id="UP000030649">
    <property type="component" value="Unassembled WGS sequence"/>
</dbReference>